<reference evidence="1" key="2">
    <citation type="submission" date="2021-04" db="EMBL/GenBank/DDBJ databases">
        <authorList>
            <person name="Gilroy R."/>
        </authorList>
    </citation>
    <scope>NUCLEOTIDE SEQUENCE</scope>
    <source>
        <strain evidence="1">ChiHejej3B27-2180</strain>
    </source>
</reference>
<sequence length="146" mass="16141">MKISTRFSDAIHILAYLNIYHDTKLSSENIAASVMTSPVVVRRIMAALQKAGIITTTQGSPNPRLAKKPSEISLLDVYYAVEGDKQLFTVDPKTNPQCIVGGHIQQVLGNYYDEVQNAAMGRLARITLDDVISDILVANEKEEHQE</sequence>
<dbReference type="PROSITE" id="PS51197">
    <property type="entry name" value="HTH_RRF2_2"/>
    <property type="match status" value="1"/>
</dbReference>
<evidence type="ECO:0000313" key="1">
    <source>
        <dbReference type="EMBL" id="HIW70955.1"/>
    </source>
</evidence>
<comment type="caution">
    <text evidence="1">The sequence shown here is derived from an EMBL/GenBank/DDBJ whole genome shotgun (WGS) entry which is preliminary data.</text>
</comment>
<dbReference type="Pfam" id="PF02082">
    <property type="entry name" value="Rrf2"/>
    <property type="match status" value="1"/>
</dbReference>
<dbReference type="GO" id="GO:0005829">
    <property type="term" value="C:cytosol"/>
    <property type="evidence" value="ECO:0007669"/>
    <property type="project" value="TreeGrafter"/>
</dbReference>
<accession>A0A9D1QP74</accession>
<dbReference type="EMBL" id="DXGK01000134">
    <property type="protein sequence ID" value="HIW70955.1"/>
    <property type="molecule type" value="Genomic_DNA"/>
</dbReference>
<name>A0A9D1QP74_9LACO</name>
<dbReference type="InterPro" id="IPR036388">
    <property type="entry name" value="WH-like_DNA-bd_sf"/>
</dbReference>
<dbReference type="Proteomes" id="UP000886878">
    <property type="component" value="Unassembled WGS sequence"/>
</dbReference>
<protein>
    <submittedName>
        <fullName evidence="1">Rrf2 family transcriptional regulator</fullName>
    </submittedName>
</protein>
<evidence type="ECO:0000313" key="2">
    <source>
        <dbReference type="Proteomes" id="UP000886878"/>
    </source>
</evidence>
<reference evidence="1" key="1">
    <citation type="journal article" date="2021" name="PeerJ">
        <title>Extensive microbial diversity within the chicken gut microbiome revealed by metagenomics and culture.</title>
        <authorList>
            <person name="Gilroy R."/>
            <person name="Ravi A."/>
            <person name="Getino M."/>
            <person name="Pursley I."/>
            <person name="Horton D.L."/>
            <person name="Alikhan N.F."/>
            <person name="Baker D."/>
            <person name="Gharbi K."/>
            <person name="Hall N."/>
            <person name="Watson M."/>
            <person name="Adriaenssens E.M."/>
            <person name="Foster-Nyarko E."/>
            <person name="Jarju S."/>
            <person name="Secka A."/>
            <person name="Antonio M."/>
            <person name="Oren A."/>
            <person name="Chaudhuri R.R."/>
            <person name="La Ragione R."/>
            <person name="Hildebrand F."/>
            <person name="Pallen M.J."/>
        </authorList>
    </citation>
    <scope>NUCLEOTIDE SEQUENCE</scope>
    <source>
        <strain evidence="1">ChiHejej3B27-2180</strain>
    </source>
</reference>
<dbReference type="InterPro" id="IPR036390">
    <property type="entry name" value="WH_DNA-bd_sf"/>
</dbReference>
<dbReference type="Gene3D" id="1.10.10.10">
    <property type="entry name" value="Winged helix-like DNA-binding domain superfamily/Winged helix DNA-binding domain"/>
    <property type="match status" value="1"/>
</dbReference>
<proteinExistence type="predicted"/>
<organism evidence="1 2">
    <name type="scientific">Candidatus Limosilactobacillus merdipullorum</name>
    <dbReference type="NCBI Taxonomy" id="2838653"/>
    <lineage>
        <taxon>Bacteria</taxon>
        <taxon>Bacillati</taxon>
        <taxon>Bacillota</taxon>
        <taxon>Bacilli</taxon>
        <taxon>Lactobacillales</taxon>
        <taxon>Lactobacillaceae</taxon>
        <taxon>Limosilactobacillus</taxon>
    </lineage>
</organism>
<dbReference type="AlphaFoldDB" id="A0A9D1QP74"/>
<dbReference type="InterPro" id="IPR000944">
    <property type="entry name" value="Tscrpt_reg_Rrf2"/>
</dbReference>
<gene>
    <name evidence="1" type="ORF">H9876_06295</name>
</gene>
<dbReference type="PANTHER" id="PTHR33221:SF15">
    <property type="entry name" value="HTH-TYPE TRANSCRIPTIONAL REGULATOR YWGB-RELATED"/>
    <property type="match status" value="1"/>
</dbReference>
<dbReference type="SUPFAM" id="SSF46785">
    <property type="entry name" value="Winged helix' DNA-binding domain"/>
    <property type="match status" value="1"/>
</dbReference>
<dbReference type="GO" id="GO:0003700">
    <property type="term" value="F:DNA-binding transcription factor activity"/>
    <property type="evidence" value="ECO:0007669"/>
    <property type="project" value="TreeGrafter"/>
</dbReference>
<dbReference type="PANTHER" id="PTHR33221">
    <property type="entry name" value="WINGED HELIX-TURN-HELIX TRANSCRIPTIONAL REGULATOR, RRF2 FAMILY"/>
    <property type="match status" value="1"/>
</dbReference>